<dbReference type="Proteomes" id="UP000722989">
    <property type="component" value="Unassembled WGS sequence"/>
</dbReference>
<reference evidence="2 3" key="1">
    <citation type="submission" date="2020-03" db="EMBL/GenBank/DDBJ databases">
        <title>WGS of the type strain of Planosporangium spp.</title>
        <authorList>
            <person name="Thawai C."/>
        </authorList>
    </citation>
    <scope>NUCLEOTIDE SEQUENCE [LARGE SCALE GENOMIC DNA]</scope>
    <source>
        <strain evidence="2 3">TBRC 5610</strain>
    </source>
</reference>
<comment type="caution">
    <text evidence="2">The sequence shown here is derived from an EMBL/GenBank/DDBJ whole genome shotgun (WGS) entry which is preliminary data.</text>
</comment>
<sequence>MRRPVRPALAVLAATAAVAGISIAATSASADTETVTNAGFEAGLTGWSCTAAAGVVAGHAHSGAQALQGTPAGNDNAQCSQTVAVAPNT</sequence>
<accession>A0ABX0YAC1</accession>
<gene>
    <name evidence="2" type="ORF">HC031_32185</name>
</gene>
<protein>
    <submittedName>
        <fullName evidence="2">Chitinase</fullName>
    </submittedName>
</protein>
<keyword evidence="1" id="KW-0732">Signal</keyword>
<keyword evidence="3" id="KW-1185">Reference proteome</keyword>
<feature type="non-terminal residue" evidence="2">
    <location>
        <position position="89"/>
    </location>
</feature>
<name>A0ABX0YAC1_9ACTN</name>
<dbReference type="Gene3D" id="2.60.120.260">
    <property type="entry name" value="Galactose-binding domain-like"/>
    <property type="match status" value="1"/>
</dbReference>
<organism evidence="2 3">
    <name type="scientific">Planosporangium thailandense</name>
    <dbReference type="NCBI Taxonomy" id="765197"/>
    <lineage>
        <taxon>Bacteria</taxon>
        <taxon>Bacillati</taxon>
        <taxon>Actinomycetota</taxon>
        <taxon>Actinomycetes</taxon>
        <taxon>Micromonosporales</taxon>
        <taxon>Micromonosporaceae</taxon>
        <taxon>Planosporangium</taxon>
    </lineage>
</organism>
<feature type="signal peptide" evidence="1">
    <location>
        <begin position="1"/>
        <end position="30"/>
    </location>
</feature>
<dbReference type="EMBL" id="JAATVY010000078">
    <property type="protein sequence ID" value="NJC74337.1"/>
    <property type="molecule type" value="Genomic_DNA"/>
</dbReference>
<proteinExistence type="predicted"/>
<evidence type="ECO:0000313" key="2">
    <source>
        <dbReference type="EMBL" id="NJC74337.1"/>
    </source>
</evidence>
<evidence type="ECO:0000313" key="3">
    <source>
        <dbReference type="Proteomes" id="UP000722989"/>
    </source>
</evidence>
<feature type="chain" id="PRO_5046246333" evidence="1">
    <location>
        <begin position="31"/>
        <end position="89"/>
    </location>
</feature>
<evidence type="ECO:0000256" key="1">
    <source>
        <dbReference type="SAM" id="SignalP"/>
    </source>
</evidence>